<dbReference type="Gene3D" id="2.60.40.640">
    <property type="match status" value="2"/>
</dbReference>
<dbReference type="GO" id="GO:0007399">
    <property type="term" value="P:nervous system development"/>
    <property type="evidence" value="ECO:0007669"/>
    <property type="project" value="UniProtKB-ARBA"/>
</dbReference>
<dbReference type="InParanoid" id="A0A3Q1ILH8"/>
<keyword evidence="5" id="KW-1185">Reference proteome</keyword>
<dbReference type="SUPFAM" id="SSF81296">
    <property type="entry name" value="E set domains"/>
    <property type="match status" value="2"/>
</dbReference>
<dbReference type="InterPro" id="IPR014752">
    <property type="entry name" value="Arrestin-like_C"/>
</dbReference>
<keyword evidence="2" id="KW-0472">Membrane</keyword>
<reference evidence="4" key="1">
    <citation type="submission" date="2021-04" db="EMBL/GenBank/DDBJ databases">
        <authorList>
            <consortium name="Wellcome Sanger Institute Data Sharing"/>
        </authorList>
    </citation>
    <scope>NUCLEOTIDE SEQUENCE [LARGE SCALE GENOMIC DNA]</scope>
</reference>
<keyword evidence="2" id="KW-1133">Transmembrane helix</keyword>
<reference evidence="4" key="2">
    <citation type="submission" date="2025-08" db="UniProtKB">
        <authorList>
            <consortium name="Ensembl"/>
        </authorList>
    </citation>
    <scope>IDENTIFICATION</scope>
</reference>
<dbReference type="STRING" id="64144.ENSATEP00000005061"/>
<keyword evidence="2" id="KW-0812">Transmembrane</keyword>
<feature type="transmembrane region" description="Helical" evidence="2">
    <location>
        <begin position="184"/>
        <end position="206"/>
    </location>
</feature>
<protein>
    <recommendedName>
        <fullName evidence="3">Arrestin C-terminal-like domain-containing protein</fullName>
    </recommendedName>
</protein>
<feature type="domain" description="Arrestin C-terminal-like" evidence="3">
    <location>
        <begin position="180"/>
        <end position="305"/>
    </location>
</feature>
<sequence length="415" mass="46539">MSEIKDFNVTYETLNEEGTFSEGDIVPGTVSFTLTKDTKVRSIFVKSTGEAHVHWTDYSDEYQTSNSAHRKYFEFKEFLFIEDAKGKSDRTVLSKGVHHFKFRFKIPEGNLPSSFKGLHGKIVYMLEAKLTRSWHCPIGLQKEINFVSKSYPRIEKVTVSTLECYCPQSGSVNKEVGFFSKGQVVMSATTYFLLIGDTISVVAIIWNSSSKTMRPKYNLQQITVYRAGTSTNSSCKSLCKIVGDTIAPYKEETASCQLQIPVDAIYTLYNCDIISVEYYVKVYLDIKFATDPEIMFPLIIGPSSLTSFRPNKALGPYLAGAAGNPSYRDFLPSVFPFKPYPARTGPGACGYPTPYPSQQRDYNNQWPHPAASSAFSSTAFKSSSRHIYKKGSVSCPNDCRLVLQHACIMKYSEIT</sequence>
<dbReference type="InterPro" id="IPR011022">
    <property type="entry name" value="Arrestin_C-like"/>
</dbReference>
<dbReference type="InterPro" id="IPR014756">
    <property type="entry name" value="Ig_E-set"/>
</dbReference>
<evidence type="ECO:0000259" key="3">
    <source>
        <dbReference type="SMART" id="SM01017"/>
    </source>
</evidence>
<reference evidence="4" key="3">
    <citation type="submission" date="2025-09" db="UniProtKB">
        <authorList>
            <consortium name="Ensembl"/>
        </authorList>
    </citation>
    <scope>IDENTIFICATION</scope>
</reference>
<dbReference type="Proteomes" id="UP000265040">
    <property type="component" value="Chromosome 9"/>
</dbReference>
<accession>A0A3Q1ILH8</accession>
<organism evidence="4 5">
    <name type="scientific">Anabas testudineus</name>
    <name type="common">Climbing perch</name>
    <name type="synonym">Anthias testudineus</name>
    <dbReference type="NCBI Taxonomy" id="64144"/>
    <lineage>
        <taxon>Eukaryota</taxon>
        <taxon>Metazoa</taxon>
        <taxon>Chordata</taxon>
        <taxon>Craniata</taxon>
        <taxon>Vertebrata</taxon>
        <taxon>Euteleostomi</taxon>
        <taxon>Actinopterygii</taxon>
        <taxon>Neopterygii</taxon>
        <taxon>Teleostei</taxon>
        <taxon>Neoteleostei</taxon>
        <taxon>Acanthomorphata</taxon>
        <taxon>Anabantaria</taxon>
        <taxon>Anabantiformes</taxon>
        <taxon>Anabantoidei</taxon>
        <taxon>Anabantidae</taxon>
        <taxon>Anabas</taxon>
    </lineage>
</organism>
<dbReference type="GeneTree" id="ENSGT00940000164012"/>
<dbReference type="OrthoDB" id="7785529at2759"/>
<name>A0A3Q1ILH8_ANATE</name>
<dbReference type="GO" id="GO:0005737">
    <property type="term" value="C:cytoplasm"/>
    <property type="evidence" value="ECO:0007669"/>
    <property type="project" value="TreeGrafter"/>
</dbReference>
<dbReference type="PANTHER" id="PTHR11188:SF135">
    <property type="entry name" value="ARRESTIN DOMAIN CONTAINING 3-LIKE-RELATED"/>
    <property type="match status" value="1"/>
</dbReference>
<dbReference type="InterPro" id="IPR050357">
    <property type="entry name" value="Arrestin_domain-protein"/>
</dbReference>
<dbReference type="GO" id="GO:0015031">
    <property type="term" value="P:protein transport"/>
    <property type="evidence" value="ECO:0007669"/>
    <property type="project" value="TreeGrafter"/>
</dbReference>
<dbReference type="AlphaFoldDB" id="A0A3Q1ILH8"/>
<comment type="similarity">
    <text evidence="1">Belongs to the arrestin family.</text>
</comment>
<dbReference type="Ensembl" id="ENSATET00000005145.3">
    <property type="protein sequence ID" value="ENSATEP00000005061.1"/>
    <property type="gene ID" value="ENSATEG00000003559.3"/>
</dbReference>
<dbReference type="InterPro" id="IPR011021">
    <property type="entry name" value="Arrestin-like_N"/>
</dbReference>
<dbReference type="OMA" id="MVDISIN"/>
<dbReference type="SMART" id="SM01017">
    <property type="entry name" value="Arrestin_C"/>
    <property type="match status" value="1"/>
</dbReference>
<evidence type="ECO:0000256" key="1">
    <source>
        <dbReference type="ARBA" id="ARBA00005298"/>
    </source>
</evidence>
<evidence type="ECO:0000256" key="2">
    <source>
        <dbReference type="SAM" id="Phobius"/>
    </source>
</evidence>
<dbReference type="Pfam" id="PF02752">
    <property type="entry name" value="Arrestin_C"/>
    <property type="match status" value="1"/>
</dbReference>
<evidence type="ECO:0000313" key="4">
    <source>
        <dbReference type="Ensembl" id="ENSATEP00000005061.1"/>
    </source>
</evidence>
<evidence type="ECO:0000313" key="5">
    <source>
        <dbReference type="Proteomes" id="UP000265040"/>
    </source>
</evidence>
<dbReference type="GO" id="GO:0005886">
    <property type="term" value="C:plasma membrane"/>
    <property type="evidence" value="ECO:0007669"/>
    <property type="project" value="TreeGrafter"/>
</dbReference>
<proteinExistence type="inferred from homology"/>
<dbReference type="Pfam" id="PF00339">
    <property type="entry name" value="Arrestin_N"/>
    <property type="match status" value="1"/>
</dbReference>
<dbReference type="PANTHER" id="PTHR11188">
    <property type="entry name" value="ARRESTIN DOMAIN CONTAINING PROTEIN"/>
    <property type="match status" value="1"/>
</dbReference>